<evidence type="ECO:0000256" key="1">
    <source>
        <dbReference type="ARBA" id="ARBA00001970"/>
    </source>
</evidence>
<dbReference type="InterPro" id="IPR011008">
    <property type="entry name" value="Dimeric_a/b-barrel"/>
</dbReference>
<dbReference type="PANTHER" id="PTHR30521">
    <property type="entry name" value="DEFERROCHELATASE/PEROXIDASE"/>
    <property type="match status" value="1"/>
</dbReference>
<evidence type="ECO:0000313" key="11">
    <source>
        <dbReference type="EMBL" id="MCM4082826.1"/>
    </source>
</evidence>
<comment type="caution">
    <text evidence="11">The sequence shown here is derived from an EMBL/GenBank/DDBJ whole genome shotgun (WGS) entry which is preliminary data.</text>
</comment>
<gene>
    <name evidence="11" type="ORF">LXN57_35240</name>
</gene>
<evidence type="ECO:0000256" key="8">
    <source>
        <dbReference type="ARBA" id="ARBA00025737"/>
    </source>
</evidence>
<dbReference type="PROSITE" id="PS51404">
    <property type="entry name" value="DYP_PEROXIDASE"/>
    <property type="match status" value="1"/>
</dbReference>
<dbReference type="PANTHER" id="PTHR30521:SF4">
    <property type="entry name" value="DEFERROCHELATASE"/>
    <property type="match status" value="1"/>
</dbReference>
<comment type="similarity">
    <text evidence="8">Belongs to the DyP-type peroxidase family.</text>
</comment>
<evidence type="ECO:0000256" key="3">
    <source>
        <dbReference type="ARBA" id="ARBA00022617"/>
    </source>
</evidence>
<dbReference type="GO" id="GO:0004601">
    <property type="term" value="F:peroxidase activity"/>
    <property type="evidence" value="ECO:0007669"/>
    <property type="project" value="UniProtKB-KW"/>
</dbReference>
<dbReference type="Pfam" id="PF20628">
    <property type="entry name" value="Dyp_perox_C"/>
    <property type="match status" value="1"/>
</dbReference>
<evidence type="ECO:0000313" key="12">
    <source>
        <dbReference type="Proteomes" id="UP001523216"/>
    </source>
</evidence>
<evidence type="ECO:0000259" key="10">
    <source>
        <dbReference type="Pfam" id="PF20628"/>
    </source>
</evidence>
<organism evidence="11 12">
    <name type="scientific">Paractinoplanes hotanensis</name>
    <dbReference type="NCBI Taxonomy" id="2906497"/>
    <lineage>
        <taxon>Bacteria</taxon>
        <taxon>Bacillati</taxon>
        <taxon>Actinomycetota</taxon>
        <taxon>Actinomycetes</taxon>
        <taxon>Micromonosporales</taxon>
        <taxon>Micromonosporaceae</taxon>
        <taxon>Paractinoplanes</taxon>
    </lineage>
</organism>
<name>A0ABT0Y9U7_9ACTN</name>
<keyword evidence="6" id="KW-0560">Oxidoreductase</keyword>
<dbReference type="SUPFAM" id="SSF54909">
    <property type="entry name" value="Dimeric alpha+beta barrel"/>
    <property type="match status" value="1"/>
</dbReference>
<evidence type="ECO:0000256" key="6">
    <source>
        <dbReference type="ARBA" id="ARBA00023002"/>
    </source>
</evidence>
<keyword evidence="3" id="KW-0349">Heme</keyword>
<feature type="region of interest" description="Disordered" evidence="9">
    <location>
        <begin position="295"/>
        <end position="319"/>
    </location>
</feature>
<evidence type="ECO:0000256" key="5">
    <source>
        <dbReference type="ARBA" id="ARBA00022729"/>
    </source>
</evidence>
<keyword evidence="2 11" id="KW-0575">Peroxidase</keyword>
<keyword evidence="5" id="KW-0732">Signal</keyword>
<feature type="domain" description="Dyp-type peroxidase C-terminal" evidence="10">
    <location>
        <begin position="248"/>
        <end position="396"/>
    </location>
</feature>
<protein>
    <submittedName>
        <fullName evidence="11">Dyp-type peroxidase</fullName>
    </submittedName>
</protein>
<evidence type="ECO:0000256" key="9">
    <source>
        <dbReference type="SAM" id="MobiDB-lite"/>
    </source>
</evidence>
<dbReference type="EMBL" id="JAMQOL010000052">
    <property type="protein sequence ID" value="MCM4082826.1"/>
    <property type="molecule type" value="Genomic_DNA"/>
</dbReference>
<dbReference type="RefSeq" id="WP_251802558.1">
    <property type="nucleotide sequence ID" value="NZ_JAMQOL010000052.1"/>
</dbReference>
<proteinExistence type="inferred from homology"/>
<accession>A0ABT0Y9U7</accession>
<dbReference type="NCBIfam" id="TIGR01413">
    <property type="entry name" value="Dyp_perox_fam"/>
    <property type="match status" value="1"/>
</dbReference>
<evidence type="ECO:0000256" key="7">
    <source>
        <dbReference type="ARBA" id="ARBA00023004"/>
    </source>
</evidence>
<evidence type="ECO:0000256" key="2">
    <source>
        <dbReference type="ARBA" id="ARBA00022559"/>
    </source>
</evidence>
<keyword evidence="12" id="KW-1185">Reference proteome</keyword>
<comment type="cofactor">
    <cofactor evidence="1">
        <name>heme b</name>
        <dbReference type="ChEBI" id="CHEBI:60344"/>
    </cofactor>
</comment>
<dbReference type="InterPro" id="IPR006314">
    <property type="entry name" value="Dyp_peroxidase"/>
</dbReference>
<keyword evidence="4" id="KW-0479">Metal-binding</keyword>
<dbReference type="Proteomes" id="UP001523216">
    <property type="component" value="Unassembled WGS sequence"/>
</dbReference>
<evidence type="ECO:0000256" key="4">
    <source>
        <dbReference type="ARBA" id="ARBA00022723"/>
    </source>
</evidence>
<keyword evidence="7" id="KW-0408">Iron</keyword>
<dbReference type="InterPro" id="IPR048328">
    <property type="entry name" value="Dyp_perox_C"/>
</dbReference>
<reference evidence="11 12" key="1">
    <citation type="submission" date="2022-06" db="EMBL/GenBank/DDBJ databases">
        <title>Actinoplanes abujensis sp. nov., isolated from Nigerian arid soil.</title>
        <authorList>
            <person name="Ding P."/>
        </authorList>
    </citation>
    <scope>NUCLEOTIDE SEQUENCE [LARGE SCALE GENOMIC DNA]</scope>
    <source>
        <strain evidence="12">TRM88002</strain>
    </source>
</reference>
<sequence>MAISPDSPLARPEQIQGNILRPFGGGHQAFLALSFANDQAGARRWLAGVATRVTSTNDVPPRAPRSETRLVPGQTLLNVGLTAPGLVVLHPETASRLAAFEAFWAGTLGPRLDDANRLTTTPALVGDTGKSDPQHWVVGGRGPSVDALLTIAAGDEQTLTEAVRRELDDAAAAGLKELHTQFGVVHRDTVDKHRIEHFGFADGISQPAVRGFPDSNAVFGSPVIAAGEFIVGCPAERRPPSWKARPAAPKWMRGGSFQVYRRLVQNVPGWWDHMAKLAAPGETPEHAAARALGRHHNGKPLAKPDAEPGQENDFDFKDDPDGEKTPLYAHIRKVNPREDVVFRDRNHKMLRRGLPFGPLYDRAHPDTKERGIIFNSYLTSIEDQFEFVQRRWANDARFPASTLEQYGRIPTADPPRVDGLDPVLGGTREDAEKRLPQRVVNDIPKPAYGGFVTTTGGVYAFAPSLPALHRLASDEELDA</sequence>